<dbReference type="InterPro" id="IPR015590">
    <property type="entry name" value="Aldehyde_DH_dom"/>
</dbReference>
<name>A0A9X4L494_9STAP</name>
<dbReference type="GO" id="GO:0016620">
    <property type="term" value="F:oxidoreductase activity, acting on the aldehyde or oxo group of donors, NAD or NADP as acceptor"/>
    <property type="evidence" value="ECO:0007669"/>
    <property type="project" value="InterPro"/>
</dbReference>
<evidence type="ECO:0000313" key="4">
    <source>
        <dbReference type="EMBL" id="MDG0846155.1"/>
    </source>
</evidence>
<keyword evidence="5" id="KW-1185">Reference proteome</keyword>
<gene>
    <name evidence="4" type="ORF">M4L89_07960</name>
</gene>
<dbReference type="Gene3D" id="3.40.605.10">
    <property type="entry name" value="Aldehyde Dehydrogenase, Chain A, domain 1"/>
    <property type="match status" value="1"/>
</dbReference>
<comment type="caution">
    <text evidence="4">The sequence shown here is derived from an EMBL/GenBank/DDBJ whole genome shotgun (WGS) entry which is preliminary data.</text>
</comment>
<dbReference type="CDD" id="cd07122">
    <property type="entry name" value="ALDH_F20_ACDH"/>
    <property type="match status" value="1"/>
</dbReference>
<evidence type="ECO:0000259" key="3">
    <source>
        <dbReference type="Pfam" id="PF00171"/>
    </source>
</evidence>
<dbReference type="PANTHER" id="PTHR11699">
    <property type="entry name" value="ALDEHYDE DEHYDROGENASE-RELATED"/>
    <property type="match status" value="1"/>
</dbReference>
<dbReference type="InterPro" id="IPR016162">
    <property type="entry name" value="Ald_DH_N"/>
</dbReference>
<dbReference type="RefSeq" id="WP_277583229.1">
    <property type="nucleotide sequence ID" value="NZ_JAMBPY010000003.1"/>
</dbReference>
<sequence>MTVSQEETKQIQAKEEIEGLINRAKTAQAKAENFTQEEARRVAACIGWLAVNKAEKWAEFNFEETGMGDVQSKINRTNARARGIMRDIKHAKTVGVVEVDEEKQITKIAKPVGVIGGLVPTTVPAGVVFIKSMNALLGRNAIVFSPHPRAKKTTNMVVNDIRKLLSKMNLPEDLVLCIETPSMAKTQELMKQSDLIVATGGGPMVKAAYSSGTPAYGVGAGNVVTVVDETADLSDVAAKISSSQKNDLAIGCSTENSAIIHESVYDNAIEEMIKEGAYFCNKEEKQKLQNTLFKDGHLNPEVIVKPATYIAEKSGFSIPEDRTWLIVEEEGYGSEHPFSGEKLSVVVALYKYKDFDDAIKLTNDIQNYSGAGHSCGIHSFDDDKILKFSEETKTSRVAVRMAQNHSNAGNWNNGMPFTITLGCGTWCGNIASENITWKHYINTTWVAREIENYTIPTDEELFGDVMNEEKLFE</sequence>
<dbReference type="InterPro" id="IPR016161">
    <property type="entry name" value="Ald_DH/histidinol_DH"/>
</dbReference>
<keyword evidence="1" id="KW-0560">Oxidoreductase</keyword>
<reference evidence="4" key="1">
    <citation type="submission" date="2022-05" db="EMBL/GenBank/DDBJ databases">
        <title>Comparative genomics of Staphylococcus equorum isolates.</title>
        <authorList>
            <person name="Luelf R.H."/>
        </authorList>
    </citation>
    <scope>NUCLEOTIDE SEQUENCE</scope>
    <source>
        <strain evidence="4">TMW 2.2497</strain>
    </source>
</reference>
<dbReference type="Proteomes" id="UP001152422">
    <property type="component" value="Unassembled WGS sequence"/>
</dbReference>
<dbReference type="Pfam" id="PF00171">
    <property type="entry name" value="Aldedh"/>
    <property type="match status" value="1"/>
</dbReference>
<evidence type="ECO:0000313" key="5">
    <source>
        <dbReference type="Proteomes" id="UP001152422"/>
    </source>
</evidence>
<keyword evidence="2" id="KW-0175">Coiled coil</keyword>
<evidence type="ECO:0000256" key="2">
    <source>
        <dbReference type="SAM" id="Coils"/>
    </source>
</evidence>
<dbReference type="InterPro" id="IPR016163">
    <property type="entry name" value="Ald_DH_C"/>
</dbReference>
<dbReference type="SUPFAM" id="SSF53720">
    <property type="entry name" value="ALDH-like"/>
    <property type="match status" value="1"/>
</dbReference>
<dbReference type="AlphaFoldDB" id="A0A9X4L494"/>
<feature type="coiled-coil region" evidence="2">
    <location>
        <begin position="3"/>
        <end position="37"/>
    </location>
</feature>
<organism evidence="4 5">
    <name type="scientific">Staphylococcus equorum</name>
    <dbReference type="NCBI Taxonomy" id="246432"/>
    <lineage>
        <taxon>Bacteria</taxon>
        <taxon>Bacillati</taxon>
        <taxon>Bacillota</taxon>
        <taxon>Bacilli</taxon>
        <taxon>Bacillales</taxon>
        <taxon>Staphylococcaceae</taxon>
        <taxon>Staphylococcus</taxon>
    </lineage>
</organism>
<feature type="domain" description="Aldehyde dehydrogenase" evidence="3">
    <location>
        <begin position="13"/>
        <end position="274"/>
    </location>
</feature>
<evidence type="ECO:0000256" key="1">
    <source>
        <dbReference type="ARBA" id="ARBA00023002"/>
    </source>
</evidence>
<proteinExistence type="predicted"/>
<accession>A0A9X4L494</accession>
<dbReference type="EMBL" id="JAMBQA010000003">
    <property type="protein sequence ID" value="MDG0846155.1"/>
    <property type="molecule type" value="Genomic_DNA"/>
</dbReference>
<dbReference type="Gene3D" id="3.40.309.10">
    <property type="entry name" value="Aldehyde Dehydrogenase, Chain A, domain 2"/>
    <property type="match status" value="1"/>
</dbReference>
<protein>
    <submittedName>
        <fullName evidence="4">Aldehyde dehydrogenase family protein</fullName>
    </submittedName>
</protein>